<protein>
    <submittedName>
        <fullName evidence="1">Uncharacterized protein</fullName>
    </submittedName>
</protein>
<reference evidence="1 2" key="1">
    <citation type="submission" date="2015-10" db="EMBL/GenBank/DDBJ databases">
        <title>Draft genome sequence of pyrrolomycin-producing Streptomyces vitaminophilus.</title>
        <authorList>
            <person name="Graham D.E."/>
            <person name="Mahan K.M."/>
            <person name="Klingeman D.M."/>
            <person name="Hettich R.L."/>
            <person name="Parry R.J."/>
        </authorList>
    </citation>
    <scope>NUCLEOTIDE SEQUENCE [LARGE SCALE GENOMIC DNA]</scope>
    <source>
        <strain evidence="1 2">ATCC 31673</strain>
    </source>
</reference>
<dbReference type="STRING" id="76728.AQ490_07105"/>
<sequence length="349" mass="38210">MAPTDSTPPTDVPLGTVVRRLFVEHSYHVLPHGPELDIEALIDTYPDGNRLVAAAPDGTSLTVAPGTEWGEIEVTVSVHEREPAPDLGPWEEVEEVSLLIPPPAGALELLPIGQMDSDSVISPELPAATAPTWWRLRVHAAGRDAAHGMWCVFFPHSREPVVERHLHTAWPAPRSAAEVLKESHLTTLLHHGRTTGATDEELHDRWWDGTARAALVALAGRPPIEELMPAEGSRPEDVRVFCVEHDDLRRLRGGGTVRVPVPADAWRSHLQVGDRYDLVCGSGDPCQREVAATVTGTVTYPTAERLLSAEDEESLVHRLPDPGLRSLLWEAYERGHHGITVVSFSAGRR</sequence>
<organism evidence="1 2">
    <name type="scientific">Wenjunlia vitaminophila</name>
    <name type="common">Streptomyces vitaminophilus</name>
    <dbReference type="NCBI Taxonomy" id="76728"/>
    <lineage>
        <taxon>Bacteria</taxon>
        <taxon>Bacillati</taxon>
        <taxon>Actinomycetota</taxon>
        <taxon>Actinomycetes</taxon>
        <taxon>Kitasatosporales</taxon>
        <taxon>Streptomycetaceae</taxon>
        <taxon>Wenjunlia</taxon>
    </lineage>
</organism>
<name>A0A0T6LM87_WENVI</name>
<gene>
    <name evidence="1" type="ORF">AQ490_07105</name>
</gene>
<evidence type="ECO:0000313" key="1">
    <source>
        <dbReference type="EMBL" id="KRV47239.1"/>
    </source>
</evidence>
<comment type="caution">
    <text evidence="1">The sequence shown here is derived from an EMBL/GenBank/DDBJ whole genome shotgun (WGS) entry which is preliminary data.</text>
</comment>
<dbReference type="Proteomes" id="UP000050867">
    <property type="component" value="Unassembled WGS sequence"/>
</dbReference>
<evidence type="ECO:0000313" key="2">
    <source>
        <dbReference type="Proteomes" id="UP000050867"/>
    </source>
</evidence>
<keyword evidence="2" id="KW-1185">Reference proteome</keyword>
<dbReference type="AlphaFoldDB" id="A0A0T6LM87"/>
<accession>A0A0T6LM87</accession>
<dbReference type="OrthoDB" id="4485313at2"/>
<dbReference type="RefSeq" id="WP_018384105.1">
    <property type="nucleotide sequence ID" value="NZ_LLZU01000037.1"/>
</dbReference>
<proteinExistence type="predicted"/>
<dbReference type="EMBL" id="LLZU01000037">
    <property type="protein sequence ID" value="KRV47239.1"/>
    <property type="molecule type" value="Genomic_DNA"/>
</dbReference>